<dbReference type="Proteomes" id="UP000178406">
    <property type="component" value="Unassembled WGS sequence"/>
</dbReference>
<keyword evidence="4" id="KW-0804">Transcription</keyword>
<gene>
    <name evidence="5" type="ORF">A3J56_02880</name>
</gene>
<dbReference type="PANTHER" id="PTHR34824:SF1">
    <property type="entry name" value="HEAT-INDUCIBLE TRANSCRIPTION REPRESSOR HRCA"/>
    <property type="match status" value="1"/>
</dbReference>
<dbReference type="Gene3D" id="3.30.450.40">
    <property type="match status" value="1"/>
</dbReference>
<name>A0A1F5WG66_9BACT</name>
<evidence type="ECO:0000256" key="3">
    <source>
        <dbReference type="ARBA" id="ARBA00023016"/>
    </source>
</evidence>
<dbReference type="Gene3D" id="1.10.10.10">
    <property type="entry name" value="Winged helix-like DNA-binding domain superfamily/Winged helix DNA-binding domain"/>
    <property type="match status" value="1"/>
</dbReference>
<dbReference type="GO" id="GO:0003677">
    <property type="term" value="F:DNA binding"/>
    <property type="evidence" value="ECO:0007669"/>
    <property type="project" value="InterPro"/>
</dbReference>
<evidence type="ECO:0008006" key="7">
    <source>
        <dbReference type="Google" id="ProtNLM"/>
    </source>
</evidence>
<dbReference type="STRING" id="1798338.A3J56_02880"/>
<keyword evidence="1" id="KW-0678">Repressor</keyword>
<proteinExistence type="predicted"/>
<reference evidence="5 6" key="1">
    <citation type="journal article" date="2016" name="Nat. Commun.">
        <title>Thousands of microbial genomes shed light on interconnected biogeochemical processes in an aquifer system.</title>
        <authorList>
            <person name="Anantharaman K."/>
            <person name="Brown C.T."/>
            <person name="Hug L.A."/>
            <person name="Sharon I."/>
            <person name="Castelle C.J."/>
            <person name="Probst A.J."/>
            <person name="Thomas B.C."/>
            <person name="Singh A."/>
            <person name="Wilkins M.J."/>
            <person name="Karaoz U."/>
            <person name="Brodie E.L."/>
            <person name="Williams K.H."/>
            <person name="Hubbard S.S."/>
            <person name="Banfield J.F."/>
        </authorList>
    </citation>
    <scope>NUCLEOTIDE SEQUENCE [LARGE SCALE GENOMIC DNA]</scope>
</reference>
<evidence type="ECO:0000256" key="4">
    <source>
        <dbReference type="ARBA" id="ARBA00023163"/>
    </source>
</evidence>
<dbReference type="InterPro" id="IPR029016">
    <property type="entry name" value="GAF-like_dom_sf"/>
</dbReference>
<evidence type="ECO:0000313" key="6">
    <source>
        <dbReference type="Proteomes" id="UP000178406"/>
    </source>
</evidence>
<sequence>MRLDARTEHIFNYIVRDFIATAAPVPSVKISKKRDLSISPATIRNIMLELDEGGFLEQPHISAGRVPTDKGYRYFVEHLIGWREPPRKIKDFFLLEQEPRDAFFEEMSRAISQHLHLLSVVASPQHHRFLQSGLAEVLRNPEFCESSVTISFAREIEELENDMEKFRSNATEPEISIKEFGMVRTSFQDNEWGECTMISLGPKRMNYEEARSILRYAKEKLDNTNCHG</sequence>
<dbReference type="EMBL" id="MFHQ01000010">
    <property type="protein sequence ID" value="OGF74605.1"/>
    <property type="molecule type" value="Genomic_DNA"/>
</dbReference>
<keyword evidence="3" id="KW-0346">Stress response</keyword>
<evidence type="ECO:0000256" key="1">
    <source>
        <dbReference type="ARBA" id="ARBA00022491"/>
    </source>
</evidence>
<dbReference type="GO" id="GO:0045892">
    <property type="term" value="P:negative regulation of DNA-templated transcription"/>
    <property type="evidence" value="ECO:0007669"/>
    <property type="project" value="TreeGrafter"/>
</dbReference>
<organism evidence="5 6">
    <name type="scientific">Candidatus Giovannonibacteria bacterium RIFCSPHIGHO2_02_FULL_46_20</name>
    <dbReference type="NCBI Taxonomy" id="1798338"/>
    <lineage>
        <taxon>Bacteria</taxon>
        <taxon>Candidatus Giovannoniibacteriota</taxon>
    </lineage>
</organism>
<dbReference type="SUPFAM" id="SSF46785">
    <property type="entry name" value="Winged helix' DNA-binding domain"/>
    <property type="match status" value="1"/>
</dbReference>
<dbReference type="PANTHER" id="PTHR34824">
    <property type="entry name" value="HEAT-INDUCIBLE TRANSCRIPTION REPRESSOR HRCA"/>
    <property type="match status" value="1"/>
</dbReference>
<protein>
    <recommendedName>
        <fullName evidence="7">Heat-inducible transcription repressor HrcA C-terminal domain-containing protein</fullName>
    </recommendedName>
</protein>
<keyword evidence="2" id="KW-0805">Transcription regulation</keyword>
<accession>A0A1F5WG66</accession>
<dbReference type="InterPro" id="IPR002571">
    <property type="entry name" value="HrcA"/>
</dbReference>
<evidence type="ECO:0000256" key="2">
    <source>
        <dbReference type="ARBA" id="ARBA00023015"/>
    </source>
</evidence>
<evidence type="ECO:0000313" key="5">
    <source>
        <dbReference type="EMBL" id="OGF74605.1"/>
    </source>
</evidence>
<dbReference type="InterPro" id="IPR036390">
    <property type="entry name" value="WH_DNA-bd_sf"/>
</dbReference>
<dbReference type="InterPro" id="IPR036388">
    <property type="entry name" value="WH-like_DNA-bd_sf"/>
</dbReference>
<comment type="caution">
    <text evidence="5">The sequence shown here is derived from an EMBL/GenBank/DDBJ whole genome shotgun (WGS) entry which is preliminary data.</text>
</comment>
<dbReference type="AlphaFoldDB" id="A0A1F5WG66"/>